<dbReference type="PANTHER" id="PTHR35094:SF7">
    <property type="entry name" value="LEUCINE-RICH REPEAT EXTENSIN-LIKE PROTEIN 2"/>
    <property type="match status" value="1"/>
</dbReference>
<accession>A0ABR2E908</accession>
<proteinExistence type="predicted"/>
<evidence type="ECO:0000313" key="1">
    <source>
        <dbReference type="EMBL" id="KAK8555248.1"/>
    </source>
</evidence>
<comment type="caution">
    <text evidence="1">The sequence shown here is derived from an EMBL/GenBank/DDBJ whole genome shotgun (WGS) entry which is preliminary data.</text>
</comment>
<dbReference type="Proteomes" id="UP001472677">
    <property type="component" value="Unassembled WGS sequence"/>
</dbReference>
<organism evidence="1 2">
    <name type="scientific">Hibiscus sabdariffa</name>
    <name type="common">roselle</name>
    <dbReference type="NCBI Taxonomy" id="183260"/>
    <lineage>
        <taxon>Eukaryota</taxon>
        <taxon>Viridiplantae</taxon>
        <taxon>Streptophyta</taxon>
        <taxon>Embryophyta</taxon>
        <taxon>Tracheophyta</taxon>
        <taxon>Spermatophyta</taxon>
        <taxon>Magnoliopsida</taxon>
        <taxon>eudicotyledons</taxon>
        <taxon>Gunneridae</taxon>
        <taxon>Pentapetalae</taxon>
        <taxon>rosids</taxon>
        <taxon>malvids</taxon>
        <taxon>Malvales</taxon>
        <taxon>Malvaceae</taxon>
        <taxon>Malvoideae</taxon>
        <taxon>Hibiscus</taxon>
    </lineage>
</organism>
<reference evidence="1 2" key="1">
    <citation type="journal article" date="2024" name="G3 (Bethesda)">
        <title>Genome assembly of Hibiscus sabdariffa L. provides insights into metabolisms of medicinal natural products.</title>
        <authorList>
            <person name="Kim T."/>
        </authorList>
    </citation>
    <scope>NUCLEOTIDE SEQUENCE [LARGE SCALE GENOMIC DNA]</scope>
    <source>
        <strain evidence="1">TK-2024</strain>
        <tissue evidence="1">Old leaves</tissue>
    </source>
</reference>
<protein>
    <submittedName>
        <fullName evidence="1">Uncharacterized protein</fullName>
    </submittedName>
</protein>
<evidence type="ECO:0000313" key="2">
    <source>
        <dbReference type="Proteomes" id="UP001472677"/>
    </source>
</evidence>
<sequence>MPQPSTTGIKCGACPCVNPCGQQSLPPPPSPPPPFPRFIYGNQLPTPPPPRFYYVTGVPGQLYPVDPDDRWTFFSNAGQNLVDVSLLLFCHGLLGFFMA</sequence>
<dbReference type="EMBL" id="JBBPBM010000018">
    <property type="protein sequence ID" value="KAK8555248.1"/>
    <property type="molecule type" value="Genomic_DNA"/>
</dbReference>
<gene>
    <name evidence="1" type="ORF">V6N12_009396</name>
</gene>
<dbReference type="PANTHER" id="PTHR35094">
    <property type="entry name" value="LEUCINE-RICH REPEAT EXTENSIN-LIKE PROTEIN 2"/>
    <property type="match status" value="1"/>
</dbReference>
<name>A0ABR2E908_9ROSI</name>
<keyword evidence="2" id="KW-1185">Reference proteome</keyword>